<feature type="transmembrane region" description="Helical" evidence="9">
    <location>
        <begin position="135"/>
        <end position="153"/>
    </location>
</feature>
<evidence type="ECO:0000256" key="4">
    <source>
        <dbReference type="ARBA" id="ARBA00022475"/>
    </source>
</evidence>
<feature type="transmembrane region" description="Helical" evidence="9">
    <location>
        <begin position="375"/>
        <end position="394"/>
    </location>
</feature>
<dbReference type="PANTHER" id="PTHR43495">
    <property type="entry name" value="GABA PERMEASE"/>
    <property type="match status" value="1"/>
</dbReference>
<dbReference type="PIRSF" id="PIRSF006060">
    <property type="entry name" value="AA_transporter"/>
    <property type="match status" value="1"/>
</dbReference>
<dbReference type="Gene3D" id="1.20.1740.10">
    <property type="entry name" value="Amino acid/polyamine transporter I"/>
    <property type="match status" value="1"/>
</dbReference>
<comment type="subcellular location">
    <subcellularLocation>
        <location evidence="1">Cell membrane</location>
        <topology evidence="1">Multi-pass membrane protein</topology>
    </subcellularLocation>
</comment>
<name>A0A1H0DFC7_ALLAB</name>
<evidence type="ECO:0000313" key="12">
    <source>
        <dbReference type="Proteomes" id="UP000183376"/>
    </source>
</evidence>
<feature type="transmembrane region" description="Helical" evidence="9">
    <location>
        <begin position="342"/>
        <end position="363"/>
    </location>
</feature>
<organism evidence="11 12">
    <name type="scientific">Allokutzneria albata</name>
    <name type="common">Kibdelosporangium albatum</name>
    <dbReference type="NCBI Taxonomy" id="211114"/>
    <lineage>
        <taxon>Bacteria</taxon>
        <taxon>Bacillati</taxon>
        <taxon>Actinomycetota</taxon>
        <taxon>Actinomycetes</taxon>
        <taxon>Pseudonocardiales</taxon>
        <taxon>Pseudonocardiaceae</taxon>
        <taxon>Allokutzneria</taxon>
    </lineage>
</organism>
<dbReference type="PROSITE" id="PS00218">
    <property type="entry name" value="AMINO_ACID_PERMEASE_1"/>
    <property type="match status" value="1"/>
</dbReference>
<feature type="transmembrane region" description="Helical" evidence="9">
    <location>
        <begin position="104"/>
        <end position="129"/>
    </location>
</feature>
<evidence type="ECO:0000313" key="11">
    <source>
        <dbReference type="EMBL" id="SDN68860.1"/>
    </source>
</evidence>
<keyword evidence="12" id="KW-1185">Reference proteome</keyword>
<dbReference type="InterPro" id="IPR004841">
    <property type="entry name" value="AA-permease/SLC12A_dom"/>
</dbReference>
<dbReference type="GO" id="GO:0055085">
    <property type="term" value="P:transmembrane transport"/>
    <property type="evidence" value="ECO:0007669"/>
    <property type="project" value="InterPro"/>
</dbReference>
<evidence type="ECO:0000256" key="1">
    <source>
        <dbReference type="ARBA" id="ARBA00004651"/>
    </source>
</evidence>
<evidence type="ECO:0000256" key="9">
    <source>
        <dbReference type="SAM" id="Phobius"/>
    </source>
</evidence>
<accession>A0A1H0DFC7</accession>
<keyword evidence="3" id="KW-0813">Transport</keyword>
<evidence type="ECO:0000256" key="8">
    <source>
        <dbReference type="ARBA" id="ARBA00023136"/>
    </source>
</evidence>
<reference evidence="11 12" key="1">
    <citation type="submission" date="2016-10" db="EMBL/GenBank/DDBJ databases">
        <authorList>
            <person name="de Groot N.N."/>
        </authorList>
    </citation>
    <scope>NUCLEOTIDE SEQUENCE [LARGE SCALE GENOMIC DNA]</scope>
    <source>
        <strain evidence="11 12">DSM 44149</strain>
    </source>
</reference>
<keyword evidence="6" id="KW-0029">Amino-acid transport</keyword>
<feature type="transmembrane region" description="Helical" evidence="9">
    <location>
        <begin position="29"/>
        <end position="48"/>
    </location>
</feature>
<evidence type="ECO:0000256" key="5">
    <source>
        <dbReference type="ARBA" id="ARBA00022692"/>
    </source>
</evidence>
<keyword evidence="4" id="KW-1003">Cell membrane</keyword>
<keyword evidence="8 9" id="KW-0472">Membrane</keyword>
<feature type="transmembrane region" description="Helical" evidence="9">
    <location>
        <begin position="440"/>
        <end position="459"/>
    </location>
</feature>
<evidence type="ECO:0000256" key="3">
    <source>
        <dbReference type="ARBA" id="ARBA00022448"/>
    </source>
</evidence>
<dbReference type="GO" id="GO:0006865">
    <property type="term" value="P:amino acid transport"/>
    <property type="evidence" value="ECO:0007669"/>
    <property type="project" value="UniProtKB-KW"/>
</dbReference>
<proteinExistence type="inferred from homology"/>
<evidence type="ECO:0000256" key="2">
    <source>
        <dbReference type="ARBA" id="ARBA00008583"/>
    </source>
</evidence>
<evidence type="ECO:0000256" key="6">
    <source>
        <dbReference type="ARBA" id="ARBA00022970"/>
    </source>
</evidence>
<evidence type="ECO:0000256" key="7">
    <source>
        <dbReference type="ARBA" id="ARBA00022989"/>
    </source>
</evidence>
<dbReference type="STRING" id="211114.SAMN04489726_7778"/>
<dbReference type="InterPro" id="IPR004840">
    <property type="entry name" value="Amino_acid_permease_CS"/>
</dbReference>
<dbReference type="eggNOG" id="COG1113">
    <property type="taxonomic scope" value="Bacteria"/>
</dbReference>
<feature type="transmembrane region" description="Helical" evidence="9">
    <location>
        <begin position="415"/>
        <end position="434"/>
    </location>
</feature>
<dbReference type="Pfam" id="PF00324">
    <property type="entry name" value="AA_permease"/>
    <property type="match status" value="1"/>
</dbReference>
<feature type="transmembrane region" description="Helical" evidence="9">
    <location>
        <begin position="165"/>
        <end position="184"/>
    </location>
</feature>
<dbReference type="PANTHER" id="PTHR43495:SF1">
    <property type="entry name" value="L-ASPARAGINE PERMEASE"/>
    <property type="match status" value="1"/>
</dbReference>
<evidence type="ECO:0000259" key="10">
    <source>
        <dbReference type="Pfam" id="PF00324"/>
    </source>
</evidence>
<keyword evidence="5 9" id="KW-0812">Transmembrane</keyword>
<comment type="similarity">
    <text evidence="2">Belongs to the amino acid-polyamine-organocation (APC) superfamily. Amino acid transporter (AAT) (TC 2.A.3.1) family.</text>
</comment>
<dbReference type="EMBL" id="LT629701">
    <property type="protein sequence ID" value="SDN68860.1"/>
    <property type="molecule type" value="Genomic_DNA"/>
</dbReference>
<feature type="transmembrane region" description="Helical" evidence="9">
    <location>
        <begin position="204"/>
        <end position="230"/>
    </location>
</feature>
<dbReference type="FunFam" id="1.20.1740.10:FF:000001">
    <property type="entry name" value="Amino acid permease"/>
    <property type="match status" value="1"/>
</dbReference>
<feature type="transmembrane region" description="Helical" evidence="9">
    <location>
        <begin position="251"/>
        <end position="277"/>
    </location>
</feature>
<feature type="transmembrane region" description="Helical" evidence="9">
    <location>
        <begin position="297"/>
        <end position="321"/>
    </location>
</feature>
<sequence length="500" mass="53199">MSSSIKPELDDIESNDGYAKSLSKRQVQMIAIGGAIGVGLFLGAGGRLASAGPALILSYAVCGIVAFFVMRALGELVMHRPASGSFVEYAREFIGPWAGFTSGWLYWVNWAMTGIAEITAVAIYVSLWAPDFPRWATALITLVVLLGVNLLSVKLFGELEFWFSVIKVTAIVVFLFVGISLVITNADMGGGVTASISNVAGHGGLFPAGFGVVFMTFQAVIFAYSAIEMVGIAAGETKDAKSVLPKAINGVVYRIGIFYVGSVLLLTMVLPWTLYSAETSPFVTVFSRLGFEPAGHIMNLVVLTAAMSSCNSGLYSTGRILRSLADKREAPSFVGRMSARHVPYGGVIFTAVVYVLGVFMNAYVPHEAFDIATSVASLGVIATWITLLYCQIKLKQKADAGQIERPSYRMPGAPITNWIGIGFLVLVVGSMGFSSGPEKVAFYLIPVLAVVLFVGWKLVSARQAKAASLMSSAEDAISAEQALAASSKRNDPDEENQPVG</sequence>
<feature type="transmembrane region" description="Helical" evidence="9">
    <location>
        <begin position="54"/>
        <end position="73"/>
    </location>
</feature>
<dbReference type="GO" id="GO:0005886">
    <property type="term" value="C:plasma membrane"/>
    <property type="evidence" value="ECO:0007669"/>
    <property type="project" value="UniProtKB-SubCell"/>
</dbReference>
<protein>
    <submittedName>
        <fullName evidence="11">L-asparagine permease</fullName>
    </submittedName>
</protein>
<keyword evidence="7 9" id="KW-1133">Transmembrane helix</keyword>
<dbReference type="AlphaFoldDB" id="A0A1H0DFC7"/>
<feature type="domain" description="Amino acid permease/ SLC12A" evidence="10">
    <location>
        <begin position="27"/>
        <end position="459"/>
    </location>
</feature>
<dbReference type="Proteomes" id="UP000183376">
    <property type="component" value="Chromosome I"/>
</dbReference>
<gene>
    <name evidence="11" type="ORF">SAMN04489726_7778</name>
</gene>